<proteinExistence type="predicted"/>
<dbReference type="Proteomes" id="UP000800094">
    <property type="component" value="Unassembled WGS sequence"/>
</dbReference>
<feature type="compositionally biased region" description="Low complexity" evidence="1">
    <location>
        <begin position="185"/>
        <end position="204"/>
    </location>
</feature>
<name>A0A6A6HTN4_9PLEO</name>
<dbReference type="RefSeq" id="XP_033676273.1">
    <property type="nucleotide sequence ID" value="XM_033827325.1"/>
</dbReference>
<accession>A0A6A6HTN4</accession>
<sequence>MTTSVLCFVSCSTVHEFAYCGRRAANYVPTEFCTVGHAAALAARPSSTRRLLGDATPQGAQLVRAAQHRTSNLARFNVWLRAYVLSLLKAPSRRSARKALTAKDLNISAPIAVTHESPVPYLPHSISAQHLPIHQPTTTSHARHSSAGAPRPLTIHIREPSSTIAPPASSTPPPSSIPSDHDLPARSASPTSPSSSKRLSKRFSQLSTSAREIITSSHSESPRPVSYFAPGYDVSIADLMPIADEVNQTGRNEAKRLSHLSVISRIEGEERRERRRASRRMSAGVGAEVWRTGSREYAML</sequence>
<evidence type="ECO:0000256" key="1">
    <source>
        <dbReference type="SAM" id="MobiDB-lite"/>
    </source>
</evidence>
<reference evidence="2" key="1">
    <citation type="journal article" date="2020" name="Stud. Mycol.">
        <title>101 Dothideomycetes genomes: a test case for predicting lifestyles and emergence of pathogens.</title>
        <authorList>
            <person name="Haridas S."/>
            <person name="Albert R."/>
            <person name="Binder M."/>
            <person name="Bloem J."/>
            <person name="Labutti K."/>
            <person name="Salamov A."/>
            <person name="Andreopoulos B."/>
            <person name="Baker S."/>
            <person name="Barry K."/>
            <person name="Bills G."/>
            <person name="Bluhm B."/>
            <person name="Cannon C."/>
            <person name="Castanera R."/>
            <person name="Culley D."/>
            <person name="Daum C."/>
            <person name="Ezra D."/>
            <person name="Gonzalez J."/>
            <person name="Henrissat B."/>
            <person name="Kuo A."/>
            <person name="Liang C."/>
            <person name="Lipzen A."/>
            <person name="Lutzoni F."/>
            <person name="Magnuson J."/>
            <person name="Mondo S."/>
            <person name="Nolan M."/>
            <person name="Ohm R."/>
            <person name="Pangilinan J."/>
            <person name="Park H.-J."/>
            <person name="Ramirez L."/>
            <person name="Alfaro M."/>
            <person name="Sun H."/>
            <person name="Tritt A."/>
            <person name="Yoshinaga Y."/>
            <person name="Zwiers L.-H."/>
            <person name="Turgeon B."/>
            <person name="Goodwin S."/>
            <person name="Spatafora J."/>
            <person name="Crous P."/>
            <person name="Grigoriev I."/>
        </authorList>
    </citation>
    <scope>NUCLEOTIDE SEQUENCE</scope>
    <source>
        <strain evidence="2">CBS 122368</strain>
    </source>
</reference>
<protein>
    <submittedName>
        <fullName evidence="2">Uncharacterized protein</fullName>
    </submittedName>
</protein>
<evidence type="ECO:0000313" key="3">
    <source>
        <dbReference type="Proteomes" id="UP000800094"/>
    </source>
</evidence>
<evidence type="ECO:0000313" key="2">
    <source>
        <dbReference type="EMBL" id="KAF2241269.1"/>
    </source>
</evidence>
<dbReference type="OrthoDB" id="3755137at2759"/>
<dbReference type="EMBL" id="ML987213">
    <property type="protein sequence ID" value="KAF2241269.1"/>
    <property type="molecule type" value="Genomic_DNA"/>
</dbReference>
<feature type="region of interest" description="Disordered" evidence="1">
    <location>
        <begin position="161"/>
        <end position="204"/>
    </location>
</feature>
<gene>
    <name evidence="2" type="ORF">BU26DRAFT_511702</name>
</gene>
<keyword evidence="3" id="KW-1185">Reference proteome</keyword>
<dbReference type="AlphaFoldDB" id="A0A6A6HTN4"/>
<dbReference type="GeneID" id="54580655"/>
<organism evidence="2 3">
    <name type="scientific">Trematosphaeria pertusa</name>
    <dbReference type="NCBI Taxonomy" id="390896"/>
    <lineage>
        <taxon>Eukaryota</taxon>
        <taxon>Fungi</taxon>
        <taxon>Dikarya</taxon>
        <taxon>Ascomycota</taxon>
        <taxon>Pezizomycotina</taxon>
        <taxon>Dothideomycetes</taxon>
        <taxon>Pleosporomycetidae</taxon>
        <taxon>Pleosporales</taxon>
        <taxon>Massarineae</taxon>
        <taxon>Trematosphaeriaceae</taxon>
        <taxon>Trematosphaeria</taxon>
    </lineage>
</organism>